<evidence type="ECO:0000313" key="1">
    <source>
        <dbReference type="EMBL" id="RHZ98771.1"/>
    </source>
</evidence>
<accession>A0AAX1URB8</accession>
<sequence length="89" mass="9990">MGDAPALFVIALQPAQQPVVRARDRRMRIAPEDFRSGYSEQAHDACDGGRIERCTAPVVELIRTGRRPPRDSFLRGCGNRLSRRVAIRC</sequence>
<gene>
    <name evidence="1" type="ORF">D1114_01405</name>
</gene>
<dbReference type="AlphaFoldDB" id="A0AAX1URB8"/>
<evidence type="ECO:0000313" key="2">
    <source>
        <dbReference type="Proteomes" id="UP000266305"/>
    </source>
</evidence>
<dbReference type="Proteomes" id="UP000266305">
    <property type="component" value="Unassembled WGS sequence"/>
</dbReference>
<organism evidence="1 2">
    <name type="scientific">Cereibacter sphaeroides</name>
    <name type="common">Rhodobacter sphaeroides</name>
    <dbReference type="NCBI Taxonomy" id="1063"/>
    <lineage>
        <taxon>Bacteria</taxon>
        <taxon>Pseudomonadati</taxon>
        <taxon>Pseudomonadota</taxon>
        <taxon>Alphaproteobacteria</taxon>
        <taxon>Rhodobacterales</taxon>
        <taxon>Paracoccaceae</taxon>
        <taxon>Cereibacter</taxon>
    </lineage>
</organism>
<dbReference type="EMBL" id="QWGP01000001">
    <property type="protein sequence ID" value="RHZ98771.1"/>
    <property type="molecule type" value="Genomic_DNA"/>
</dbReference>
<reference evidence="1 2" key="1">
    <citation type="submission" date="2018-08" db="EMBL/GenBank/DDBJ databases">
        <title>Draft genome sequence of Rhodobacter sphaeroides FY.</title>
        <authorList>
            <person name="Rayyan A."/>
            <person name="Meyer T.E."/>
            <person name="Kyndt J.A."/>
        </authorList>
    </citation>
    <scope>NUCLEOTIDE SEQUENCE [LARGE SCALE GENOMIC DNA]</scope>
    <source>
        <strain evidence="1 2">FY</strain>
    </source>
</reference>
<protein>
    <submittedName>
        <fullName evidence="1">Uncharacterized protein</fullName>
    </submittedName>
</protein>
<comment type="caution">
    <text evidence="1">The sequence shown here is derived from an EMBL/GenBank/DDBJ whole genome shotgun (WGS) entry which is preliminary data.</text>
</comment>
<proteinExistence type="predicted"/>
<name>A0AAX1URB8_CERSP</name>